<accession>C9RNQ7</accession>
<dbReference type="OrthoDB" id="9800664at2"/>
<dbReference type="KEGG" id="fsu:Fisuc_0896"/>
<dbReference type="STRING" id="59374.FSU_1345"/>
<dbReference type="EMBL" id="CP001792">
    <property type="protein sequence ID" value="ACX74503.1"/>
    <property type="molecule type" value="Genomic_DNA"/>
</dbReference>
<proteinExistence type="predicted"/>
<dbReference type="AlphaFoldDB" id="C9RNQ7"/>
<evidence type="ECO:0000256" key="1">
    <source>
        <dbReference type="SAM" id="SignalP"/>
    </source>
</evidence>
<dbReference type="HOGENOM" id="CLU_1641230_0_0_0"/>
<reference evidence="3" key="3">
    <citation type="submission" date="2010-08" db="EMBL/GenBank/DDBJ databases">
        <authorList>
            <person name="Durkin A.S."/>
            <person name="Nelson K.E."/>
            <person name="Morrison M."/>
            <person name="Forsberg C.W."/>
            <person name="Wilson D.B."/>
            <person name="Russell J.B."/>
            <person name="Cann I.K.O."/>
            <person name="Mackie R.I."/>
            <person name="White B.A."/>
        </authorList>
    </citation>
    <scope>NUCLEOTIDE SEQUENCE</scope>
    <source>
        <strain evidence="3">S85</strain>
    </source>
</reference>
<feature type="chain" id="PRO_5003001784" evidence="1">
    <location>
        <begin position="20"/>
        <end position="161"/>
    </location>
</feature>
<dbReference type="RefSeq" id="WP_014545645.1">
    <property type="nucleotide sequence ID" value="NC_013410.1"/>
</dbReference>
<keyword evidence="3" id="KW-0449">Lipoprotein</keyword>
<dbReference type="EMBL" id="CP002158">
    <property type="protein sequence ID" value="ADL26266.1"/>
    <property type="molecule type" value="Genomic_DNA"/>
</dbReference>
<organism evidence="3 4">
    <name type="scientific">Fibrobacter succinogenes (strain ATCC 19169 / S85)</name>
    <dbReference type="NCBI Taxonomy" id="59374"/>
    <lineage>
        <taxon>Bacteria</taxon>
        <taxon>Pseudomonadati</taxon>
        <taxon>Fibrobacterota</taxon>
        <taxon>Fibrobacteria</taxon>
        <taxon>Fibrobacterales</taxon>
        <taxon>Fibrobacteraceae</taxon>
        <taxon>Fibrobacter</taxon>
    </lineage>
</organism>
<keyword evidence="1" id="KW-0732">Signal</keyword>
<reference evidence="4" key="2">
    <citation type="submission" date="2010-08" db="EMBL/GenBank/DDBJ databases">
        <title>Complete sequence of Fibrobacter succinogenes subsp. succinogenes S85.</title>
        <authorList>
            <person name="Durkin A.S."/>
            <person name="Nelson K.E."/>
            <person name="Morrison M."/>
            <person name="Forsberg C.W."/>
            <person name="Wilson D.B."/>
            <person name="Russell J.B."/>
            <person name="Cann I.K.O."/>
            <person name="Mackie R.I."/>
            <person name="White B.A."/>
        </authorList>
    </citation>
    <scope>NUCLEOTIDE SEQUENCE [LARGE SCALE GENOMIC DNA]</scope>
    <source>
        <strain evidence="4">ATCC 19169 / S85</strain>
    </source>
</reference>
<protein>
    <submittedName>
        <fullName evidence="3">Putative lipoprotein</fullName>
    </submittedName>
</protein>
<dbReference type="Proteomes" id="UP000000517">
    <property type="component" value="Chromosome"/>
</dbReference>
<name>C9RNQ7_FIBSS</name>
<dbReference type="Proteomes" id="UP000001497">
    <property type="component" value="Chromosome"/>
</dbReference>
<evidence type="ECO:0000313" key="3">
    <source>
        <dbReference type="EMBL" id="ADL26266.1"/>
    </source>
</evidence>
<dbReference type="KEGG" id="fsc:FSU_1345"/>
<feature type="signal peptide" evidence="1">
    <location>
        <begin position="1"/>
        <end position="19"/>
    </location>
</feature>
<reference evidence="2 5" key="1">
    <citation type="submission" date="2009-10" db="EMBL/GenBank/DDBJ databases">
        <title>Complete sequence of Fibrobacter succinogenes subsp. succinogenes S85.</title>
        <authorList>
            <consortium name="US DOE Joint Genome Institute"/>
            <person name="Lucas S."/>
            <person name="Copeland A."/>
            <person name="Lapidus A."/>
            <person name="Glavina del Rio T."/>
            <person name="Tice H."/>
            <person name="Bruce D."/>
            <person name="Goodwin L."/>
            <person name="Pitluck S."/>
            <person name="Chertkov O."/>
            <person name="Detter J.C."/>
            <person name="Han C."/>
            <person name="Tapia R."/>
            <person name="Larimer F."/>
            <person name="Land M."/>
            <person name="Hauser L."/>
            <person name="Kyrpides N."/>
            <person name="Mikhailova N."/>
            <person name="Weimer P.J."/>
            <person name="Stevenson D.M."/>
            <person name="Boyum J."/>
            <person name="Brumm P.I."/>
            <person name="Mead D."/>
        </authorList>
    </citation>
    <scope>NUCLEOTIDE SEQUENCE [LARGE SCALE GENOMIC DNA]</scope>
    <source>
        <strain evidence="5">ATCC 19169 / S85</strain>
        <strain evidence="2">S85</strain>
    </source>
</reference>
<evidence type="ECO:0000313" key="2">
    <source>
        <dbReference type="EMBL" id="ACX74503.1"/>
    </source>
</evidence>
<evidence type="ECO:0000313" key="5">
    <source>
        <dbReference type="Proteomes" id="UP000001497"/>
    </source>
</evidence>
<gene>
    <name evidence="2" type="ordered locus">Fisuc_0896</name>
    <name evidence="3" type="ordered locus">FSU_1345</name>
</gene>
<keyword evidence="5" id="KW-1185">Reference proteome</keyword>
<evidence type="ECO:0000313" key="4">
    <source>
        <dbReference type="Proteomes" id="UP000000517"/>
    </source>
</evidence>
<dbReference type="PROSITE" id="PS51257">
    <property type="entry name" value="PROKAR_LIPOPROTEIN"/>
    <property type="match status" value="1"/>
</dbReference>
<sequence>MKKLFPVLTVVFALLTGCAKTMQLDDPNLYDQYLTKSYNQPVGTCFNAVKGAFAEKKVALTKEDAENGRIVTERHDALVYATYTGYRTGNVTNYSGGMGKITHRYYIDVKGDEKTCTIKVTKYKAWNNENEATYVKVDDIYNYYWGPLFKSFENHFNPDEE</sequence>